<dbReference type="RefSeq" id="WP_347925850.1">
    <property type="nucleotide sequence ID" value="NZ_CP157199.1"/>
</dbReference>
<evidence type="ECO:0000313" key="1">
    <source>
        <dbReference type="EMBL" id="XBG62551.1"/>
    </source>
</evidence>
<organism evidence="1">
    <name type="scientific">Pontimicrobium sp. SW4</name>
    <dbReference type="NCBI Taxonomy" id="3153519"/>
    <lineage>
        <taxon>Bacteria</taxon>
        <taxon>Pseudomonadati</taxon>
        <taxon>Bacteroidota</taxon>
        <taxon>Flavobacteriia</taxon>
        <taxon>Flavobacteriales</taxon>
        <taxon>Flavobacteriaceae</taxon>
        <taxon>Pontimicrobium</taxon>
    </lineage>
</organism>
<dbReference type="EMBL" id="CP157199">
    <property type="protein sequence ID" value="XBG62551.1"/>
    <property type="molecule type" value="Genomic_DNA"/>
</dbReference>
<accession>A0AAU7BWT7</accession>
<sequence length="181" mass="20857">MKDLLYTIALFFAVSITISAQSDWLDFKSVEFAFIAKFPDEPKKTVQEVPTAIGNIDMHMFMYQPTDNDDNIIYSVIKSDYPKEQFTDADDEYNNDVLDGAVNGAVTNVNGQLIFDNKINLNNYPGRNVKIEIDTAFIYINTYLVENIMYITQVICLKNNDENKDIKRFMESFDIIKVKND</sequence>
<dbReference type="AlphaFoldDB" id="A0AAU7BWT7"/>
<protein>
    <submittedName>
        <fullName evidence="1">Uncharacterized protein</fullName>
    </submittedName>
</protein>
<name>A0AAU7BWT7_9FLAO</name>
<reference evidence="1" key="1">
    <citation type="submission" date="2024-05" db="EMBL/GenBank/DDBJ databases">
        <title>Pontimicrobium maritimus sp. nov., isolated form sea water.</title>
        <authorList>
            <person name="Muhammad N."/>
            <person name="Vuong T.Q."/>
            <person name="Han H.L."/>
            <person name="Kim S.-G."/>
        </authorList>
    </citation>
    <scope>NUCLEOTIDE SEQUENCE</scope>
    <source>
        <strain evidence="1">SW4</strain>
    </source>
</reference>
<proteinExistence type="predicted"/>
<gene>
    <name evidence="1" type="ORF">ABGB03_06495</name>
</gene>